<dbReference type="GO" id="GO:0016491">
    <property type="term" value="F:oxidoreductase activity"/>
    <property type="evidence" value="ECO:0007669"/>
    <property type="project" value="UniProtKB-KW"/>
</dbReference>
<evidence type="ECO:0000256" key="1">
    <source>
        <dbReference type="ARBA" id="ARBA00022857"/>
    </source>
</evidence>
<protein>
    <submittedName>
        <fullName evidence="3">NADP-dependent oxidoreductase</fullName>
        <ecNumber evidence="3">1.-.-.-</ecNumber>
    </submittedName>
</protein>
<dbReference type="PANTHER" id="PTHR44154:SF1">
    <property type="entry name" value="QUINONE OXIDOREDUCTASE"/>
    <property type="match status" value="1"/>
</dbReference>
<dbReference type="InterPro" id="IPR036291">
    <property type="entry name" value="NAD(P)-bd_dom_sf"/>
</dbReference>
<keyword evidence="4" id="KW-1185">Reference proteome</keyword>
<sequence length="313" mass="32135">MRAITVVEYGDPDVLRLVDRPVPVATDHRPVLIRMAATSVNPVELAIRRGLLAARTPNLSLPFTLGFELAGTVLETAGGFTAGQRVAGLLPWLKLGNGEGSNAEIVPAAAEWLTALPDGVDWVTAGSVPLNAQAARQALDNLAGYGPGHTLLVTGASGAVGAFATQFAVRDGLRVFAVASDGDHDFVASLGAERVLARKPVADLVAEARSLVPGGVDAIFDAALLSGELIAAVRDGGSFGTATDAAAPATERGIAVSSVHATPDAERLATILAAVADGGLVSRVQETFPLEQVHQAHKLTAAGRLRGKIVLTF</sequence>
<dbReference type="SUPFAM" id="SSF51735">
    <property type="entry name" value="NAD(P)-binding Rossmann-fold domains"/>
    <property type="match status" value="1"/>
</dbReference>
<evidence type="ECO:0000259" key="2">
    <source>
        <dbReference type="SMART" id="SM00829"/>
    </source>
</evidence>
<organism evidence="3 4">
    <name type="scientific">Amycolatopsis rhabdoformis</name>
    <dbReference type="NCBI Taxonomy" id="1448059"/>
    <lineage>
        <taxon>Bacteria</taxon>
        <taxon>Bacillati</taxon>
        <taxon>Actinomycetota</taxon>
        <taxon>Actinomycetes</taxon>
        <taxon>Pseudonocardiales</taxon>
        <taxon>Pseudonocardiaceae</taxon>
        <taxon>Amycolatopsis</taxon>
    </lineage>
</organism>
<dbReference type="Pfam" id="PF13602">
    <property type="entry name" value="ADH_zinc_N_2"/>
    <property type="match status" value="1"/>
</dbReference>
<dbReference type="Gene3D" id="3.90.180.10">
    <property type="entry name" value="Medium-chain alcohol dehydrogenases, catalytic domain"/>
    <property type="match status" value="1"/>
</dbReference>
<keyword evidence="1" id="KW-0521">NADP</keyword>
<evidence type="ECO:0000313" key="3">
    <source>
        <dbReference type="EMBL" id="WSE34702.1"/>
    </source>
</evidence>
<dbReference type="InterPro" id="IPR013154">
    <property type="entry name" value="ADH-like_N"/>
</dbReference>
<dbReference type="Proteomes" id="UP001330812">
    <property type="component" value="Chromosome"/>
</dbReference>
<dbReference type="EMBL" id="CP142149">
    <property type="protein sequence ID" value="WSE34702.1"/>
    <property type="molecule type" value="Genomic_DNA"/>
</dbReference>
<dbReference type="SUPFAM" id="SSF50129">
    <property type="entry name" value="GroES-like"/>
    <property type="match status" value="1"/>
</dbReference>
<dbReference type="InterPro" id="IPR051603">
    <property type="entry name" value="Zinc-ADH_QOR/CCCR"/>
</dbReference>
<dbReference type="Gene3D" id="3.40.50.720">
    <property type="entry name" value="NAD(P)-binding Rossmann-like Domain"/>
    <property type="match status" value="1"/>
</dbReference>
<dbReference type="InterPro" id="IPR011032">
    <property type="entry name" value="GroES-like_sf"/>
</dbReference>
<accession>A0ABZ1IKC8</accession>
<proteinExistence type="predicted"/>
<feature type="domain" description="Enoyl reductase (ER)" evidence="2">
    <location>
        <begin position="10"/>
        <end position="311"/>
    </location>
</feature>
<keyword evidence="3" id="KW-0560">Oxidoreductase</keyword>
<dbReference type="Pfam" id="PF08240">
    <property type="entry name" value="ADH_N"/>
    <property type="match status" value="1"/>
</dbReference>
<dbReference type="RefSeq" id="WP_326837510.1">
    <property type="nucleotide sequence ID" value="NZ_CP142149.1"/>
</dbReference>
<dbReference type="PANTHER" id="PTHR44154">
    <property type="entry name" value="QUINONE OXIDOREDUCTASE"/>
    <property type="match status" value="1"/>
</dbReference>
<name>A0ABZ1IKC8_9PSEU</name>
<dbReference type="SMART" id="SM00829">
    <property type="entry name" value="PKS_ER"/>
    <property type="match status" value="1"/>
</dbReference>
<dbReference type="EC" id="1.-.-.-" evidence="3"/>
<evidence type="ECO:0000313" key="4">
    <source>
        <dbReference type="Proteomes" id="UP001330812"/>
    </source>
</evidence>
<dbReference type="InterPro" id="IPR020843">
    <property type="entry name" value="ER"/>
</dbReference>
<gene>
    <name evidence="3" type="ORF">VSH64_21910</name>
</gene>
<dbReference type="CDD" id="cd05289">
    <property type="entry name" value="MDR_like_2"/>
    <property type="match status" value="1"/>
</dbReference>
<reference evidence="3 4" key="1">
    <citation type="journal article" date="2015" name="Int. J. Syst. Evol. Microbiol.">
        <title>Amycolatopsis rhabdoformis sp. nov., an actinomycete isolated from a tropical forest soil.</title>
        <authorList>
            <person name="Souza W.R."/>
            <person name="Silva R.E."/>
            <person name="Goodfellow M."/>
            <person name="Busarakam K."/>
            <person name="Figueiro F.S."/>
            <person name="Ferreira D."/>
            <person name="Rodrigues-Filho E."/>
            <person name="Moraes L.A.B."/>
            <person name="Zucchi T.D."/>
        </authorList>
    </citation>
    <scope>NUCLEOTIDE SEQUENCE [LARGE SCALE GENOMIC DNA]</scope>
    <source>
        <strain evidence="3 4">NCIMB 14900</strain>
    </source>
</reference>